<sequence>MGPFVVALPPQRGQSVFTSACTGRVLGNANSSLQLTQDTSRSLEPEGLTGPFPPTYYLRIPASILCPPFHLLSFQALFFSSLTTFIITDLLLWLPDPNQPAA</sequence>
<gene>
    <name evidence="1" type="ORF">H0G86_009058</name>
</gene>
<name>A0A8G0LGT1_9HYPO</name>
<keyword evidence="2" id="KW-1185">Reference proteome</keyword>
<proteinExistence type="predicted"/>
<dbReference type="Proteomes" id="UP000826661">
    <property type="component" value="Chromosome V"/>
</dbReference>
<evidence type="ECO:0000313" key="2">
    <source>
        <dbReference type="Proteomes" id="UP000826661"/>
    </source>
</evidence>
<organism evidence="1 2">
    <name type="scientific">Trichoderma simmonsii</name>
    <dbReference type="NCBI Taxonomy" id="1491479"/>
    <lineage>
        <taxon>Eukaryota</taxon>
        <taxon>Fungi</taxon>
        <taxon>Dikarya</taxon>
        <taxon>Ascomycota</taxon>
        <taxon>Pezizomycotina</taxon>
        <taxon>Sordariomycetes</taxon>
        <taxon>Hypocreomycetidae</taxon>
        <taxon>Hypocreales</taxon>
        <taxon>Hypocreaceae</taxon>
        <taxon>Trichoderma</taxon>
    </lineage>
</organism>
<protein>
    <submittedName>
        <fullName evidence="1">Uncharacterized protein</fullName>
    </submittedName>
</protein>
<evidence type="ECO:0000313" key="1">
    <source>
        <dbReference type="EMBL" id="QYT02052.1"/>
    </source>
</evidence>
<dbReference type="EMBL" id="CP075868">
    <property type="protein sequence ID" value="QYT02052.1"/>
    <property type="molecule type" value="Genomic_DNA"/>
</dbReference>
<reference evidence="1 2" key="1">
    <citation type="journal article" date="2021" name="BMC Genomics">
        <title>Telomere-to-telomere genome assembly of asparaginase-producing Trichoderma simmonsii.</title>
        <authorList>
            <person name="Chung D."/>
            <person name="Kwon Y.M."/>
            <person name="Yang Y."/>
        </authorList>
    </citation>
    <scope>NUCLEOTIDE SEQUENCE [LARGE SCALE GENOMIC DNA]</scope>
    <source>
        <strain evidence="1 2">GH-Sj1</strain>
    </source>
</reference>
<dbReference type="AlphaFoldDB" id="A0A8G0LGT1"/>
<accession>A0A8G0LGT1</accession>